<name>A0A8J4DKQ4_9ACTN</name>
<dbReference type="PROSITE" id="PS51257">
    <property type="entry name" value="PROKAR_LIPOPROTEIN"/>
    <property type="match status" value="1"/>
</dbReference>
<reference evidence="2" key="1">
    <citation type="submission" date="2021-01" db="EMBL/GenBank/DDBJ databases">
        <title>Whole genome shotgun sequence of Spirilliplanes yamanashiensis NBRC 15828.</title>
        <authorList>
            <person name="Komaki H."/>
            <person name="Tamura T."/>
        </authorList>
    </citation>
    <scope>NUCLEOTIDE SEQUENCE</scope>
    <source>
        <strain evidence="2">NBRC 15828</strain>
    </source>
</reference>
<evidence type="ECO:0008006" key="4">
    <source>
        <dbReference type="Google" id="ProtNLM"/>
    </source>
</evidence>
<organism evidence="2 3">
    <name type="scientific">Spirilliplanes yamanashiensis</name>
    <dbReference type="NCBI Taxonomy" id="42233"/>
    <lineage>
        <taxon>Bacteria</taxon>
        <taxon>Bacillati</taxon>
        <taxon>Actinomycetota</taxon>
        <taxon>Actinomycetes</taxon>
        <taxon>Micromonosporales</taxon>
        <taxon>Micromonosporaceae</taxon>
        <taxon>Spirilliplanes</taxon>
    </lineage>
</organism>
<accession>A0A8J4DKQ4</accession>
<evidence type="ECO:0000313" key="2">
    <source>
        <dbReference type="EMBL" id="GIJ04290.1"/>
    </source>
</evidence>
<protein>
    <recommendedName>
        <fullName evidence="4">Lipoprotein</fullName>
    </recommendedName>
</protein>
<dbReference type="EMBL" id="BOOY01000026">
    <property type="protein sequence ID" value="GIJ04290.1"/>
    <property type="molecule type" value="Genomic_DNA"/>
</dbReference>
<gene>
    <name evidence="2" type="ORF">Sya03_36420</name>
</gene>
<feature type="signal peptide" evidence="1">
    <location>
        <begin position="1"/>
        <end position="22"/>
    </location>
</feature>
<dbReference type="RefSeq" id="WP_203939506.1">
    <property type="nucleotide sequence ID" value="NZ_BAAAGJ010000002.1"/>
</dbReference>
<proteinExistence type="predicted"/>
<keyword evidence="1" id="KW-0732">Signal</keyword>
<feature type="chain" id="PRO_5038757781" description="Lipoprotein" evidence="1">
    <location>
        <begin position="23"/>
        <end position="248"/>
    </location>
</feature>
<dbReference type="Proteomes" id="UP000652013">
    <property type="component" value="Unassembled WGS sequence"/>
</dbReference>
<keyword evidence="3" id="KW-1185">Reference proteome</keyword>
<comment type="caution">
    <text evidence="2">The sequence shown here is derived from an EMBL/GenBank/DDBJ whole genome shotgun (WGS) entry which is preliminary data.</text>
</comment>
<dbReference type="AlphaFoldDB" id="A0A8J4DKQ4"/>
<evidence type="ECO:0000313" key="3">
    <source>
        <dbReference type="Proteomes" id="UP000652013"/>
    </source>
</evidence>
<evidence type="ECO:0000256" key="1">
    <source>
        <dbReference type="SAM" id="SignalP"/>
    </source>
</evidence>
<sequence>MQRARRVAVTAVAAALAVTGLAACQNEPGVAAYVGDTRITEDRVDAIYTEARDKLTASVERTGQEQGGQAPGPVEMPVTRRDIVTNLVGLDVLRGIAEQRNLQPAQIPVEQVAQGVGLPADTEYVRTFAEYRGYLDAFARTVTPAAPSDADLMDVYERLKAGGAQTGGDFAAFKGSIGEQDQQVLAENIGLRNALGEAAAAANARVNPRYGDAEMQLVTFRNEQGQTRPLVVLSFNAETGEPAVVDLP</sequence>